<accession>A0A2P5EXT1</accession>
<organism evidence="1 2">
    <name type="scientific">Trema orientale</name>
    <name type="common">Charcoal tree</name>
    <name type="synonym">Celtis orientalis</name>
    <dbReference type="NCBI Taxonomy" id="63057"/>
    <lineage>
        <taxon>Eukaryota</taxon>
        <taxon>Viridiplantae</taxon>
        <taxon>Streptophyta</taxon>
        <taxon>Embryophyta</taxon>
        <taxon>Tracheophyta</taxon>
        <taxon>Spermatophyta</taxon>
        <taxon>Magnoliopsida</taxon>
        <taxon>eudicotyledons</taxon>
        <taxon>Gunneridae</taxon>
        <taxon>Pentapetalae</taxon>
        <taxon>rosids</taxon>
        <taxon>fabids</taxon>
        <taxon>Rosales</taxon>
        <taxon>Cannabaceae</taxon>
        <taxon>Trema</taxon>
    </lineage>
</organism>
<proteinExistence type="predicted"/>
<dbReference type="EMBL" id="JXTC01000084">
    <property type="protein sequence ID" value="PON90342.1"/>
    <property type="molecule type" value="Genomic_DNA"/>
</dbReference>
<reference evidence="2" key="1">
    <citation type="submission" date="2016-06" db="EMBL/GenBank/DDBJ databases">
        <title>Parallel loss of symbiosis genes in relatives of nitrogen-fixing non-legume Parasponia.</title>
        <authorList>
            <person name="Van Velzen R."/>
            <person name="Holmer R."/>
            <person name="Bu F."/>
            <person name="Rutten L."/>
            <person name="Van Zeijl A."/>
            <person name="Liu W."/>
            <person name="Santuari L."/>
            <person name="Cao Q."/>
            <person name="Sharma T."/>
            <person name="Shen D."/>
            <person name="Roswanjaya Y."/>
            <person name="Wardhani T."/>
            <person name="Kalhor M.S."/>
            <person name="Jansen J."/>
            <person name="Van den Hoogen J."/>
            <person name="Gungor B."/>
            <person name="Hartog M."/>
            <person name="Hontelez J."/>
            <person name="Verver J."/>
            <person name="Yang W.-C."/>
            <person name="Schijlen E."/>
            <person name="Repin R."/>
            <person name="Schilthuizen M."/>
            <person name="Schranz E."/>
            <person name="Heidstra R."/>
            <person name="Miyata K."/>
            <person name="Fedorova E."/>
            <person name="Kohlen W."/>
            <person name="Bisseling T."/>
            <person name="Smit S."/>
            <person name="Geurts R."/>
        </authorList>
    </citation>
    <scope>NUCLEOTIDE SEQUENCE [LARGE SCALE GENOMIC DNA]</scope>
    <source>
        <strain evidence="2">cv. RG33-2</strain>
    </source>
</reference>
<protein>
    <submittedName>
        <fullName evidence="1">Uncharacterized protein</fullName>
    </submittedName>
</protein>
<evidence type="ECO:0000313" key="2">
    <source>
        <dbReference type="Proteomes" id="UP000237000"/>
    </source>
</evidence>
<dbReference type="Proteomes" id="UP000237000">
    <property type="component" value="Unassembled WGS sequence"/>
</dbReference>
<keyword evidence="2" id="KW-1185">Reference proteome</keyword>
<evidence type="ECO:0000313" key="1">
    <source>
        <dbReference type="EMBL" id="PON90342.1"/>
    </source>
</evidence>
<comment type="caution">
    <text evidence="1">The sequence shown here is derived from an EMBL/GenBank/DDBJ whole genome shotgun (WGS) entry which is preliminary data.</text>
</comment>
<name>A0A2P5EXT1_TREOI</name>
<dbReference type="InParanoid" id="A0A2P5EXT1"/>
<sequence>MAFKKESLDLRNSVLVTRWLGGEEGKRGAGKSWNSHGRILGAGSYGLDLGMELLLRQLTSKIDVGIVFHGAAVDQGEWPLIKLVLAFIP</sequence>
<dbReference type="AlphaFoldDB" id="A0A2P5EXT1"/>
<gene>
    <name evidence="1" type="ORF">TorRG33x02_138110</name>
</gene>